<dbReference type="PROSITE" id="PS50088">
    <property type="entry name" value="ANK_REPEAT"/>
    <property type="match status" value="1"/>
</dbReference>
<gene>
    <name evidence="5" type="ORF">yc1106_02068</name>
</gene>
<dbReference type="Proteomes" id="UP001056012">
    <property type="component" value="Chromosome 2"/>
</dbReference>
<organism evidence="5 6">
    <name type="scientific">Curvularia clavata</name>
    <dbReference type="NCBI Taxonomy" id="95742"/>
    <lineage>
        <taxon>Eukaryota</taxon>
        <taxon>Fungi</taxon>
        <taxon>Dikarya</taxon>
        <taxon>Ascomycota</taxon>
        <taxon>Pezizomycotina</taxon>
        <taxon>Dothideomycetes</taxon>
        <taxon>Pleosporomycetidae</taxon>
        <taxon>Pleosporales</taxon>
        <taxon>Pleosporineae</taxon>
        <taxon>Pleosporaceae</taxon>
        <taxon>Curvularia</taxon>
    </lineage>
</organism>
<accession>A0A9Q8Z4P2</accession>
<feature type="compositionally biased region" description="Basic and acidic residues" evidence="4">
    <location>
        <begin position="85"/>
        <end position="94"/>
    </location>
</feature>
<feature type="region of interest" description="Disordered" evidence="4">
    <location>
        <begin position="76"/>
        <end position="100"/>
    </location>
</feature>
<dbReference type="Pfam" id="PF12796">
    <property type="entry name" value="Ank_2"/>
    <property type="match status" value="1"/>
</dbReference>
<dbReference type="OrthoDB" id="539213at2759"/>
<sequence length="520" mass="56997">MPPRNNCKSSASKPRRKNAKSPDYIWVQLTEEARAKQGKRTEFYFHGQICSDKKIKKNIAKNALTDLTYARARGMPATPKGWRARSPEPHKEESNGEELDSMELTTNLVQRFGVRDLTNDKEVLYGFLNTNGRVLSENLSKNLDEFIRYIRWVRCPADVLRAALFLACKAGSDRIVTILLSCGVSPNSRDDDGIPCLMVASLYNSESIVKILLEAGADVDLTDRSGRTSWDLIHGSSKHESIASMLWQKGLEYHDPKILEAAAARYANKIQLAIENDVDPSNTPKLGRFGPTFVARSGQMSGVPRILGTGQTPLSDATLEAAVVIIEAGAADIIKTARSATTPLDVARGPMPIQKPLPGRLAMPDIKEVPITNGMKNMRIDRRGQCVLNERDLNGEDRSKGRDSASQPIPVKKDNREGRNSATQPVPIKQGSRQVADVSPSPMSWLYTALGAPEVLKESPYKLSRMLGVSTHSAAMSIDGSSYRPSAPGQASDSLRAILGKSNQGSHKSWATTPPMRTPR</sequence>
<dbReference type="SUPFAM" id="SSF48403">
    <property type="entry name" value="Ankyrin repeat"/>
    <property type="match status" value="1"/>
</dbReference>
<feature type="compositionally biased region" description="Basic and acidic residues" evidence="4">
    <location>
        <begin position="391"/>
        <end position="403"/>
    </location>
</feature>
<feature type="compositionally biased region" description="Polar residues" evidence="4">
    <location>
        <begin position="501"/>
        <end position="512"/>
    </location>
</feature>
<dbReference type="PANTHER" id="PTHR24166:SF48">
    <property type="entry name" value="PROTEIN VAPYRIN"/>
    <property type="match status" value="1"/>
</dbReference>
<feature type="region of interest" description="Disordered" evidence="4">
    <location>
        <begin position="500"/>
        <end position="520"/>
    </location>
</feature>
<dbReference type="PANTHER" id="PTHR24166">
    <property type="entry name" value="ROLLING PEBBLES, ISOFORM B"/>
    <property type="match status" value="1"/>
</dbReference>
<dbReference type="VEuPathDB" id="FungiDB:yc1106_02068"/>
<protein>
    <recommendedName>
        <fullName evidence="7">Ankyrin repeat protein</fullName>
    </recommendedName>
</protein>
<evidence type="ECO:0000256" key="4">
    <source>
        <dbReference type="SAM" id="MobiDB-lite"/>
    </source>
</evidence>
<keyword evidence="6" id="KW-1185">Reference proteome</keyword>
<name>A0A9Q8Z4P2_CURCL</name>
<evidence type="ECO:0008006" key="7">
    <source>
        <dbReference type="Google" id="ProtNLM"/>
    </source>
</evidence>
<evidence type="ECO:0000256" key="2">
    <source>
        <dbReference type="ARBA" id="ARBA00023043"/>
    </source>
</evidence>
<evidence type="ECO:0000256" key="1">
    <source>
        <dbReference type="ARBA" id="ARBA00022737"/>
    </source>
</evidence>
<proteinExistence type="predicted"/>
<feature type="repeat" description="ANK" evidence="3">
    <location>
        <begin position="192"/>
        <end position="224"/>
    </location>
</feature>
<feature type="region of interest" description="Disordered" evidence="4">
    <location>
        <begin position="1"/>
        <end position="23"/>
    </location>
</feature>
<feature type="compositionally biased region" description="Polar residues" evidence="4">
    <location>
        <begin position="1"/>
        <end position="12"/>
    </location>
</feature>
<reference evidence="5" key="1">
    <citation type="submission" date="2021-12" db="EMBL/GenBank/DDBJ databases">
        <title>Curvularia clavata genome.</title>
        <authorList>
            <person name="Cao Y."/>
        </authorList>
    </citation>
    <scope>NUCLEOTIDE SEQUENCE</scope>
    <source>
        <strain evidence="5">Yc1106</strain>
    </source>
</reference>
<dbReference type="EMBL" id="CP089275">
    <property type="protein sequence ID" value="USP74794.1"/>
    <property type="molecule type" value="Genomic_DNA"/>
</dbReference>
<keyword evidence="2 3" id="KW-0040">ANK repeat</keyword>
<feature type="region of interest" description="Disordered" evidence="4">
    <location>
        <begin position="391"/>
        <end position="438"/>
    </location>
</feature>
<evidence type="ECO:0000313" key="6">
    <source>
        <dbReference type="Proteomes" id="UP001056012"/>
    </source>
</evidence>
<keyword evidence="1" id="KW-0677">Repeat</keyword>
<dbReference type="SMART" id="SM00248">
    <property type="entry name" value="ANK"/>
    <property type="match status" value="2"/>
</dbReference>
<evidence type="ECO:0000256" key="3">
    <source>
        <dbReference type="PROSITE-ProRule" id="PRU00023"/>
    </source>
</evidence>
<dbReference type="PROSITE" id="PS50297">
    <property type="entry name" value="ANK_REP_REGION"/>
    <property type="match status" value="1"/>
</dbReference>
<evidence type="ECO:0000313" key="5">
    <source>
        <dbReference type="EMBL" id="USP74794.1"/>
    </source>
</evidence>
<dbReference type="InterPro" id="IPR002110">
    <property type="entry name" value="Ankyrin_rpt"/>
</dbReference>
<dbReference type="Gene3D" id="1.25.40.20">
    <property type="entry name" value="Ankyrin repeat-containing domain"/>
    <property type="match status" value="1"/>
</dbReference>
<dbReference type="InterPro" id="IPR050889">
    <property type="entry name" value="Dendritic_Spine_Reg/Scaffold"/>
</dbReference>
<dbReference type="AlphaFoldDB" id="A0A9Q8Z4P2"/>
<dbReference type="InterPro" id="IPR036770">
    <property type="entry name" value="Ankyrin_rpt-contain_sf"/>
</dbReference>